<comment type="similarity">
    <text evidence="3">Belongs to the neuregulin family.</text>
</comment>
<keyword evidence="19" id="KW-1185">Reference proteome</keyword>
<accession>A0A498M3G5</accession>
<evidence type="ECO:0000256" key="14">
    <source>
        <dbReference type="PROSITE-ProRule" id="PRU00076"/>
    </source>
</evidence>
<evidence type="ECO:0000256" key="2">
    <source>
        <dbReference type="ARBA" id="ARBA00004613"/>
    </source>
</evidence>
<evidence type="ECO:0000256" key="5">
    <source>
        <dbReference type="ARBA" id="ARBA00022525"/>
    </source>
</evidence>
<feature type="region of interest" description="Disordered" evidence="15">
    <location>
        <begin position="1"/>
        <end position="46"/>
    </location>
</feature>
<protein>
    <submittedName>
        <fullName evidence="18">Pro-neuregulin-membrane-bound isoform isoform X4</fullName>
    </submittedName>
</protein>
<evidence type="ECO:0000256" key="11">
    <source>
        <dbReference type="ARBA" id="ARBA00023157"/>
    </source>
</evidence>
<dbReference type="InterPro" id="IPR000742">
    <property type="entry name" value="EGF"/>
</dbReference>
<evidence type="ECO:0000256" key="9">
    <source>
        <dbReference type="ARBA" id="ARBA00023030"/>
    </source>
</evidence>
<keyword evidence="7 16" id="KW-0812">Transmembrane</keyword>
<evidence type="ECO:0000256" key="16">
    <source>
        <dbReference type="SAM" id="Phobius"/>
    </source>
</evidence>
<dbReference type="GO" id="GO:0048513">
    <property type="term" value="P:animal organ development"/>
    <property type="evidence" value="ECO:0007669"/>
    <property type="project" value="TreeGrafter"/>
</dbReference>
<dbReference type="EMBL" id="QBIY01013105">
    <property type="protein sequence ID" value="RXN11837.1"/>
    <property type="molecule type" value="Genomic_DNA"/>
</dbReference>
<dbReference type="PANTHER" id="PTHR11100">
    <property type="entry name" value="HEREGULIN-NEUREGULIN FAMILY MEMBER"/>
    <property type="match status" value="1"/>
</dbReference>
<evidence type="ECO:0000256" key="15">
    <source>
        <dbReference type="SAM" id="MobiDB-lite"/>
    </source>
</evidence>
<keyword evidence="10 16" id="KW-0472">Membrane</keyword>
<dbReference type="GO" id="GO:0045499">
    <property type="term" value="F:chemorepellent activity"/>
    <property type="evidence" value="ECO:0007669"/>
    <property type="project" value="TreeGrafter"/>
</dbReference>
<dbReference type="GO" id="GO:0007399">
    <property type="term" value="P:nervous system development"/>
    <property type="evidence" value="ECO:0007669"/>
    <property type="project" value="InterPro"/>
</dbReference>
<evidence type="ECO:0000256" key="7">
    <source>
        <dbReference type="ARBA" id="ARBA00022692"/>
    </source>
</evidence>
<dbReference type="Proteomes" id="UP000290572">
    <property type="component" value="Unassembled WGS sequence"/>
</dbReference>
<dbReference type="PROSITE" id="PS50026">
    <property type="entry name" value="EGF_3"/>
    <property type="match status" value="1"/>
</dbReference>
<dbReference type="InterPro" id="IPR040180">
    <property type="entry name" value="Neuregulin"/>
</dbReference>
<evidence type="ECO:0000256" key="12">
    <source>
        <dbReference type="ARBA" id="ARBA00023180"/>
    </source>
</evidence>
<dbReference type="SUPFAM" id="SSF57196">
    <property type="entry name" value="EGF/Laminin"/>
    <property type="match status" value="1"/>
</dbReference>
<feature type="compositionally biased region" description="Polar residues" evidence="15">
    <location>
        <begin position="186"/>
        <end position="216"/>
    </location>
</feature>
<feature type="compositionally biased region" description="Low complexity" evidence="15">
    <location>
        <begin position="221"/>
        <end position="236"/>
    </location>
</feature>
<dbReference type="Pfam" id="PF02158">
    <property type="entry name" value="Neuregulin"/>
    <property type="match status" value="1"/>
</dbReference>
<evidence type="ECO:0000259" key="17">
    <source>
        <dbReference type="PROSITE" id="PS50026"/>
    </source>
</evidence>
<dbReference type="PANTHER" id="PTHR11100:SF7">
    <property type="entry name" value="PRO-NEUREGULIN-1, MEMBRANE-BOUND ISOFORM"/>
    <property type="match status" value="1"/>
</dbReference>
<evidence type="ECO:0000256" key="8">
    <source>
        <dbReference type="ARBA" id="ARBA00022989"/>
    </source>
</evidence>
<proteinExistence type="inferred from homology"/>
<dbReference type="STRING" id="84645.A0A498M3G5"/>
<dbReference type="PROSITE" id="PS00022">
    <property type="entry name" value="EGF_1"/>
    <property type="match status" value="1"/>
</dbReference>
<gene>
    <name evidence="18" type="ORF">ROHU_010443</name>
</gene>
<keyword evidence="12" id="KW-0325">Glycoprotein</keyword>
<keyword evidence="4" id="KW-1003">Cell membrane</keyword>
<keyword evidence="6 14" id="KW-0245">EGF-like domain</keyword>
<comment type="caution">
    <text evidence="14">Lacks conserved residue(s) required for the propagation of feature annotation.</text>
</comment>
<evidence type="ECO:0000256" key="3">
    <source>
        <dbReference type="ARBA" id="ARBA00008216"/>
    </source>
</evidence>
<sequence>MKSEAAEDISAGLGSQEAPSDALSEVATKETPEEAEEDVAGGSDGSERGPLGCVPLPVAACCVCLELERVSNCIRSEKICILPILACLLSLALCTAGLKWVFVDKIFEYEPPTHLDLKRIGQDPIINSDFTQNPVSASPSTVTPLTPSVPGQPKVFVEGESTARPFEVPSSKVPAFTPTAAVTVHANSVSPPSPKSTFKPVQNGTADQYPSQTLESNDIVPKTSATSTTPSAKTSSHVTRCSESERNYCVNGGECFTLEVTPGNIRRLCRCPNEFTGDRCQNYVMASFYKKKINLSNLSKSLVSCAQIAPFPENDSAPFKSKNCLCFGTCRKQRKKLHDRLRQSLRERNAAAKGPQHPHPPPENLQLVNVSIDTAQTLSIYNIMLI</sequence>
<feature type="domain" description="EGF-like" evidence="17">
    <location>
        <begin position="237"/>
        <end position="281"/>
    </location>
</feature>
<dbReference type="InterPro" id="IPR002154">
    <property type="entry name" value="Neuregulin_C"/>
</dbReference>
<evidence type="ECO:0000256" key="13">
    <source>
        <dbReference type="ARBA" id="ARBA00023319"/>
    </source>
</evidence>
<evidence type="ECO:0000256" key="6">
    <source>
        <dbReference type="ARBA" id="ARBA00022536"/>
    </source>
</evidence>
<feature type="transmembrane region" description="Helical" evidence="16">
    <location>
        <begin position="79"/>
        <end position="102"/>
    </location>
</feature>
<dbReference type="GO" id="GO:0030154">
    <property type="term" value="P:cell differentiation"/>
    <property type="evidence" value="ECO:0007669"/>
    <property type="project" value="TreeGrafter"/>
</dbReference>
<comment type="subcellular location">
    <subcellularLocation>
        <location evidence="1">Cell membrane</location>
        <topology evidence="1">Single-pass type I membrane protein</topology>
    </subcellularLocation>
    <subcellularLocation>
        <location evidence="2">Secreted</location>
    </subcellularLocation>
</comment>
<evidence type="ECO:0000313" key="19">
    <source>
        <dbReference type="Proteomes" id="UP000290572"/>
    </source>
</evidence>
<comment type="caution">
    <text evidence="18">The sequence shown here is derived from an EMBL/GenBank/DDBJ whole genome shotgun (WGS) entry which is preliminary data.</text>
</comment>
<keyword evidence="8 16" id="KW-1133">Transmembrane helix</keyword>
<feature type="disulfide bond" evidence="14">
    <location>
        <begin position="271"/>
        <end position="280"/>
    </location>
</feature>
<reference evidence="18 19" key="1">
    <citation type="submission" date="2018-03" db="EMBL/GenBank/DDBJ databases">
        <title>Draft genome sequence of Rohu Carp (Labeo rohita).</title>
        <authorList>
            <person name="Das P."/>
            <person name="Kushwaha B."/>
            <person name="Joshi C.G."/>
            <person name="Kumar D."/>
            <person name="Nagpure N.S."/>
            <person name="Sahoo L."/>
            <person name="Das S.P."/>
            <person name="Bit A."/>
            <person name="Patnaik S."/>
            <person name="Meher P.K."/>
            <person name="Jayasankar P."/>
            <person name="Koringa P.G."/>
            <person name="Patel N.V."/>
            <person name="Hinsu A.T."/>
            <person name="Kumar R."/>
            <person name="Pandey M."/>
            <person name="Agarwal S."/>
            <person name="Srivastava S."/>
            <person name="Singh M."/>
            <person name="Iquebal M.A."/>
            <person name="Jaiswal S."/>
            <person name="Angadi U.B."/>
            <person name="Kumar N."/>
            <person name="Raza M."/>
            <person name="Shah T.M."/>
            <person name="Rai A."/>
            <person name="Jena J.K."/>
        </authorList>
    </citation>
    <scope>NUCLEOTIDE SEQUENCE [LARGE SCALE GENOMIC DNA]</scope>
    <source>
        <strain evidence="18">DASCIFA01</strain>
        <tissue evidence="18">Testis</tissue>
    </source>
</reference>
<dbReference type="Gene3D" id="2.10.25.10">
    <property type="entry name" value="Laminin"/>
    <property type="match status" value="1"/>
</dbReference>
<evidence type="ECO:0000256" key="4">
    <source>
        <dbReference type="ARBA" id="ARBA00022475"/>
    </source>
</evidence>
<organism evidence="18 19">
    <name type="scientific">Labeo rohita</name>
    <name type="common">Indian major carp</name>
    <name type="synonym">Cyprinus rohita</name>
    <dbReference type="NCBI Taxonomy" id="84645"/>
    <lineage>
        <taxon>Eukaryota</taxon>
        <taxon>Metazoa</taxon>
        <taxon>Chordata</taxon>
        <taxon>Craniata</taxon>
        <taxon>Vertebrata</taxon>
        <taxon>Euteleostomi</taxon>
        <taxon>Actinopterygii</taxon>
        <taxon>Neopterygii</taxon>
        <taxon>Teleostei</taxon>
        <taxon>Ostariophysi</taxon>
        <taxon>Cypriniformes</taxon>
        <taxon>Cyprinidae</taxon>
        <taxon>Labeoninae</taxon>
        <taxon>Labeonini</taxon>
        <taxon>Labeo</taxon>
    </lineage>
</organism>
<dbReference type="AlphaFoldDB" id="A0A498M3G5"/>
<keyword evidence="13" id="KW-0393">Immunoglobulin domain</keyword>
<dbReference type="GO" id="GO:0035556">
    <property type="term" value="P:intracellular signal transduction"/>
    <property type="evidence" value="ECO:0007669"/>
    <property type="project" value="TreeGrafter"/>
</dbReference>
<dbReference type="GO" id="GO:0005615">
    <property type="term" value="C:extracellular space"/>
    <property type="evidence" value="ECO:0007669"/>
    <property type="project" value="TreeGrafter"/>
</dbReference>
<keyword evidence="5" id="KW-0964">Secreted</keyword>
<name>A0A498M3G5_LABRO</name>
<evidence type="ECO:0000313" key="18">
    <source>
        <dbReference type="EMBL" id="RXN11837.1"/>
    </source>
</evidence>
<evidence type="ECO:0000256" key="1">
    <source>
        <dbReference type="ARBA" id="ARBA00004251"/>
    </source>
</evidence>
<keyword evidence="11 14" id="KW-1015">Disulfide bond</keyword>
<feature type="region of interest" description="Disordered" evidence="15">
    <location>
        <begin position="186"/>
        <end position="237"/>
    </location>
</feature>
<dbReference type="GO" id="GO:0005886">
    <property type="term" value="C:plasma membrane"/>
    <property type="evidence" value="ECO:0007669"/>
    <property type="project" value="UniProtKB-SubCell"/>
</dbReference>
<dbReference type="FunFam" id="2.10.25.10:FF:000073">
    <property type="entry name" value="Pro-neuregulin-1, membrane-bound isoform A"/>
    <property type="match status" value="1"/>
</dbReference>
<dbReference type="GO" id="GO:0008083">
    <property type="term" value="F:growth factor activity"/>
    <property type="evidence" value="ECO:0007669"/>
    <property type="project" value="UniProtKB-KW"/>
</dbReference>
<keyword evidence="9" id="KW-0339">Growth factor</keyword>
<evidence type="ECO:0000256" key="10">
    <source>
        <dbReference type="ARBA" id="ARBA00023136"/>
    </source>
</evidence>
<dbReference type="GO" id="GO:0030296">
    <property type="term" value="F:protein tyrosine kinase activator activity"/>
    <property type="evidence" value="ECO:0007669"/>
    <property type="project" value="TreeGrafter"/>
</dbReference>